<proteinExistence type="predicted"/>
<gene>
    <name evidence="2" type="ORF">Pflav_011050</name>
</gene>
<dbReference type="Gene3D" id="3.30.1310.10">
    <property type="entry name" value="Nucleoid-associated protein YbaB-like domain"/>
    <property type="match status" value="1"/>
</dbReference>
<organism evidence="2 3">
    <name type="scientific">Phytohabitans flavus</name>
    <dbReference type="NCBI Taxonomy" id="1076124"/>
    <lineage>
        <taxon>Bacteria</taxon>
        <taxon>Bacillati</taxon>
        <taxon>Actinomycetota</taxon>
        <taxon>Actinomycetes</taxon>
        <taxon>Micromonosporales</taxon>
        <taxon>Micromonosporaceae</taxon>
    </lineage>
</organism>
<reference evidence="2 3" key="2">
    <citation type="submission" date="2020-03" db="EMBL/GenBank/DDBJ databases">
        <authorList>
            <person name="Ichikawa N."/>
            <person name="Kimura A."/>
            <person name="Kitahashi Y."/>
            <person name="Uohara A."/>
        </authorList>
    </citation>
    <scope>NUCLEOTIDE SEQUENCE [LARGE SCALE GENOMIC DNA]</scope>
    <source>
        <strain evidence="2 3">NBRC 107702</strain>
    </source>
</reference>
<dbReference type="EMBL" id="AP022870">
    <property type="protein sequence ID" value="BCB74695.1"/>
    <property type="molecule type" value="Genomic_DNA"/>
</dbReference>
<dbReference type="Pfam" id="PF02575">
    <property type="entry name" value="YbaB_DNA_bd"/>
    <property type="match status" value="1"/>
</dbReference>
<dbReference type="RefSeq" id="WP_173034160.1">
    <property type="nucleotide sequence ID" value="NZ_AP022870.1"/>
</dbReference>
<keyword evidence="1" id="KW-0175">Coiled coil</keyword>
<dbReference type="InterPro" id="IPR004401">
    <property type="entry name" value="YbaB/EbfC"/>
</dbReference>
<dbReference type="KEGG" id="pfla:Pflav_011050"/>
<reference evidence="2 3" key="1">
    <citation type="submission" date="2020-03" db="EMBL/GenBank/DDBJ databases">
        <title>Whole genome shotgun sequence of Phytohabitans flavus NBRC 107702.</title>
        <authorList>
            <person name="Komaki H."/>
            <person name="Tamura T."/>
        </authorList>
    </citation>
    <scope>NUCLEOTIDE SEQUENCE [LARGE SCALE GENOMIC DNA]</scope>
    <source>
        <strain evidence="2 3">NBRC 107702</strain>
    </source>
</reference>
<protein>
    <recommendedName>
        <fullName evidence="4">Nucleoid-associated protein</fullName>
    </recommendedName>
</protein>
<evidence type="ECO:0000313" key="2">
    <source>
        <dbReference type="EMBL" id="BCB74695.1"/>
    </source>
</evidence>
<dbReference type="SUPFAM" id="SSF82607">
    <property type="entry name" value="YbaB-like"/>
    <property type="match status" value="1"/>
</dbReference>
<keyword evidence="3" id="KW-1185">Reference proteome</keyword>
<dbReference type="Proteomes" id="UP000502508">
    <property type="component" value="Chromosome"/>
</dbReference>
<evidence type="ECO:0008006" key="4">
    <source>
        <dbReference type="Google" id="ProtNLM"/>
    </source>
</evidence>
<name>A0A6F8XLK9_9ACTN</name>
<sequence>MSMPLYNDLEKAFAELERQREALTEMQQELAGAETTVTSKNRAVAVTINSQGRITEIKFPSGAYRSMAAPELGALLVDTIQLARDEMMQATAARFEGLMPGGLNPLDMMRGNLDIDAMMRDALKTMNASRAEDATGRRDSSGS</sequence>
<evidence type="ECO:0000256" key="1">
    <source>
        <dbReference type="SAM" id="Coils"/>
    </source>
</evidence>
<accession>A0A6F8XLK9</accession>
<dbReference type="AlphaFoldDB" id="A0A6F8XLK9"/>
<dbReference type="GO" id="GO:0003677">
    <property type="term" value="F:DNA binding"/>
    <property type="evidence" value="ECO:0007669"/>
    <property type="project" value="InterPro"/>
</dbReference>
<feature type="coiled-coil region" evidence="1">
    <location>
        <begin position="6"/>
        <end position="36"/>
    </location>
</feature>
<dbReference type="InterPro" id="IPR036894">
    <property type="entry name" value="YbaB-like_sf"/>
</dbReference>
<evidence type="ECO:0000313" key="3">
    <source>
        <dbReference type="Proteomes" id="UP000502508"/>
    </source>
</evidence>